<keyword evidence="11" id="KW-1185">Reference proteome</keyword>
<feature type="transmembrane region" description="Helical" evidence="8">
    <location>
        <begin position="175"/>
        <end position="194"/>
    </location>
</feature>
<feature type="transmembrane region" description="Helical" evidence="8">
    <location>
        <begin position="366"/>
        <end position="385"/>
    </location>
</feature>
<evidence type="ECO:0000256" key="2">
    <source>
        <dbReference type="ARBA" id="ARBA00022448"/>
    </source>
</evidence>
<feature type="transmembrane region" description="Helical" evidence="8">
    <location>
        <begin position="215"/>
        <end position="232"/>
    </location>
</feature>
<dbReference type="Proteomes" id="UP000179588">
    <property type="component" value="Unassembled WGS sequence"/>
</dbReference>
<evidence type="ECO:0000256" key="7">
    <source>
        <dbReference type="ARBA" id="ARBA00023136"/>
    </source>
</evidence>
<dbReference type="InterPro" id="IPR036259">
    <property type="entry name" value="MFS_trans_sf"/>
</dbReference>
<dbReference type="PROSITE" id="PS50850">
    <property type="entry name" value="MFS"/>
    <property type="match status" value="1"/>
</dbReference>
<gene>
    <name evidence="10" type="ORF">A3Q29_20910</name>
</gene>
<feature type="transmembrane region" description="Helical" evidence="8">
    <location>
        <begin position="338"/>
        <end position="360"/>
    </location>
</feature>
<keyword evidence="7 8" id="KW-0472">Membrane</keyword>
<dbReference type="InterPro" id="IPR051084">
    <property type="entry name" value="H+-coupled_symporters"/>
</dbReference>
<evidence type="ECO:0000256" key="8">
    <source>
        <dbReference type="SAM" id="Phobius"/>
    </source>
</evidence>
<keyword evidence="3" id="KW-1003">Cell membrane</keyword>
<dbReference type="GO" id="GO:0015293">
    <property type="term" value="F:symporter activity"/>
    <property type="evidence" value="ECO:0007669"/>
    <property type="project" value="UniProtKB-KW"/>
</dbReference>
<evidence type="ECO:0000313" key="11">
    <source>
        <dbReference type="Proteomes" id="UP000179588"/>
    </source>
</evidence>
<feature type="transmembrane region" description="Helical" evidence="8">
    <location>
        <begin position="305"/>
        <end position="326"/>
    </location>
</feature>
<accession>A0A1S1HM31</accession>
<dbReference type="RefSeq" id="WP_070929035.1">
    <property type="nucleotide sequence ID" value="NZ_CANMXG010000005.1"/>
</dbReference>
<feature type="transmembrane region" description="Helical" evidence="8">
    <location>
        <begin position="252"/>
        <end position="272"/>
    </location>
</feature>
<dbReference type="SUPFAM" id="SSF103473">
    <property type="entry name" value="MFS general substrate transporter"/>
    <property type="match status" value="1"/>
</dbReference>
<dbReference type="InterPro" id="IPR011701">
    <property type="entry name" value="MFS"/>
</dbReference>
<evidence type="ECO:0000313" key="10">
    <source>
        <dbReference type="EMBL" id="OHT23379.1"/>
    </source>
</evidence>
<keyword evidence="2" id="KW-0813">Transport</keyword>
<protein>
    <submittedName>
        <fullName evidence="10">MFS transporter</fullName>
    </submittedName>
</protein>
<dbReference type="PANTHER" id="PTHR43528:SF1">
    <property type="entry name" value="ALPHA-KETOGLUTARATE PERMEASE"/>
    <property type="match status" value="1"/>
</dbReference>
<evidence type="ECO:0000256" key="5">
    <source>
        <dbReference type="ARBA" id="ARBA00022847"/>
    </source>
</evidence>
<evidence type="ECO:0000256" key="1">
    <source>
        <dbReference type="ARBA" id="ARBA00004651"/>
    </source>
</evidence>
<feature type="transmembrane region" description="Helical" evidence="8">
    <location>
        <begin position="141"/>
        <end position="163"/>
    </location>
</feature>
<dbReference type="Pfam" id="PF07690">
    <property type="entry name" value="MFS_1"/>
    <property type="match status" value="1"/>
</dbReference>
<feature type="transmembrane region" description="Helical" evidence="8">
    <location>
        <begin position="7"/>
        <end position="32"/>
    </location>
</feature>
<dbReference type="Gene3D" id="1.20.1250.20">
    <property type="entry name" value="MFS general substrate transporter like domains"/>
    <property type="match status" value="2"/>
</dbReference>
<evidence type="ECO:0000256" key="3">
    <source>
        <dbReference type="ARBA" id="ARBA00022475"/>
    </source>
</evidence>
<name>A0A1S1HM31_PROST</name>
<dbReference type="PANTHER" id="PTHR43528">
    <property type="entry name" value="ALPHA-KETOGLUTARATE PERMEASE"/>
    <property type="match status" value="1"/>
</dbReference>
<evidence type="ECO:0000256" key="6">
    <source>
        <dbReference type="ARBA" id="ARBA00022989"/>
    </source>
</evidence>
<feature type="domain" description="Major facilitator superfamily (MFS) profile" evidence="9">
    <location>
        <begin position="5"/>
        <end position="391"/>
    </location>
</feature>
<comment type="caution">
    <text evidence="10">The sequence shown here is derived from an EMBL/GenBank/DDBJ whole genome shotgun (WGS) entry which is preliminary data.</text>
</comment>
<reference evidence="10 11" key="1">
    <citation type="submission" date="2016-03" db="EMBL/GenBank/DDBJ databases">
        <title>Genome sequence of Providencia stuartii strain, isolated from the salivary glands of larval Lucilia sericata.</title>
        <authorList>
            <person name="Yuan Y."/>
            <person name="Zhang Y."/>
            <person name="Fu S."/>
            <person name="Crippen T.L."/>
            <person name="Visi D."/>
            <person name="Benbow M.E."/>
            <person name="Allen M."/>
            <person name="Tomberlin J.K."/>
            <person name="Sze S.-H."/>
            <person name="Tarone A.M."/>
        </authorList>
    </citation>
    <scope>NUCLEOTIDE SEQUENCE [LARGE SCALE GENOMIC DNA]</scope>
    <source>
        <strain evidence="10 11">Crippen</strain>
    </source>
</reference>
<dbReference type="EMBL" id="LVIE01000181">
    <property type="protein sequence ID" value="OHT23379.1"/>
    <property type="molecule type" value="Genomic_DNA"/>
</dbReference>
<keyword evidence="4 8" id="KW-0812">Transmembrane</keyword>
<evidence type="ECO:0000259" key="9">
    <source>
        <dbReference type="PROSITE" id="PS50850"/>
    </source>
</evidence>
<dbReference type="InterPro" id="IPR020846">
    <property type="entry name" value="MFS_dom"/>
</dbReference>
<feature type="transmembrane region" description="Helical" evidence="8">
    <location>
        <begin position="76"/>
        <end position="96"/>
    </location>
</feature>
<keyword evidence="5" id="KW-0769">Symport</keyword>
<proteinExistence type="predicted"/>
<dbReference type="AlphaFoldDB" id="A0A1S1HM31"/>
<comment type="subcellular location">
    <subcellularLocation>
        <location evidence="1">Cell membrane</location>
        <topology evidence="1">Multi-pass membrane protein</topology>
    </subcellularLocation>
</comment>
<feature type="transmembrane region" description="Helical" evidence="8">
    <location>
        <begin position="281"/>
        <end position="299"/>
    </location>
</feature>
<dbReference type="GO" id="GO:0005886">
    <property type="term" value="C:plasma membrane"/>
    <property type="evidence" value="ECO:0007669"/>
    <property type="project" value="UniProtKB-SubCell"/>
</dbReference>
<feature type="transmembrane region" description="Helical" evidence="8">
    <location>
        <begin position="102"/>
        <end position="120"/>
    </location>
</feature>
<sequence>MKWKIRFGAALGNMLEHYDIAVFAAVSVYLSAELKRLGYHQATEIVWGIFALRYMIRPLGGYIIGCYADRVGKKPALILTTVITGGATFCMALIPIETLGVYTPIVIFILQVALSFSFAGEYPSLITYLFSGADSNESSKVSTLSAGSSLLGFFIAFGLVFVLEKIMEPELMQSIGWRIPLLLGIVNVLVSFWFRAKLPDQPIIKTDHTVVKWRNCFYVFLIAIPSSATFYTQSISSSLVSQYFKNPELKSIYGMLSTGLLLVAMVICSWLTDKYSKPERVFNMGVMGLVIFSIPIYYAMNNGGFETILVSQFFMTIYISMIWCNVADQLVRASGGEVTILGVGFNLTATLVGGMTPLIISYLVDINLIYVGMFLSLCGLFPLTLKMLKQN</sequence>
<keyword evidence="6 8" id="KW-1133">Transmembrane helix</keyword>
<evidence type="ECO:0000256" key="4">
    <source>
        <dbReference type="ARBA" id="ARBA00022692"/>
    </source>
</evidence>
<organism evidence="10 11">
    <name type="scientific">Providencia stuartii</name>
    <dbReference type="NCBI Taxonomy" id="588"/>
    <lineage>
        <taxon>Bacteria</taxon>
        <taxon>Pseudomonadati</taxon>
        <taxon>Pseudomonadota</taxon>
        <taxon>Gammaproteobacteria</taxon>
        <taxon>Enterobacterales</taxon>
        <taxon>Morganellaceae</taxon>
        <taxon>Providencia</taxon>
    </lineage>
</organism>